<protein>
    <submittedName>
        <fullName evidence="1">Uncharacterized protein</fullName>
    </submittedName>
</protein>
<dbReference type="AlphaFoldDB" id="A0A382SSB7"/>
<sequence length="54" mass="6223">MKAVFISFFLFLILTYFSFAGDWSQWRGDDRDGVIQGEKALADLPVQPKALWQV</sequence>
<proteinExistence type="predicted"/>
<organism evidence="1">
    <name type="scientific">marine metagenome</name>
    <dbReference type="NCBI Taxonomy" id="408172"/>
    <lineage>
        <taxon>unclassified sequences</taxon>
        <taxon>metagenomes</taxon>
        <taxon>ecological metagenomes</taxon>
    </lineage>
</organism>
<name>A0A382SSB7_9ZZZZ</name>
<reference evidence="1" key="1">
    <citation type="submission" date="2018-05" db="EMBL/GenBank/DDBJ databases">
        <authorList>
            <person name="Lanie J.A."/>
            <person name="Ng W.-L."/>
            <person name="Kazmierczak K.M."/>
            <person name="Andrzejewski T.M."/>
            <person name="Davidsen T.M."/>
            <person name="Wayne K.J."/>
            <person name="Tettelin H."/>
            <person name="Glass J.I."/>
            <person name="Rusch D."/>
            <person name="Podicherti R."/>
            <person name="Tsui H.-C.T."/>
            <person name="Winkler M.E."/>
        </authorList>
    </citation>
    <scope>NUCLEOTIDE SEQUENCE</scope>
</reference>
<dbReference type="EMBL" id="UINC01131156">
    <property type="protein sequence ID" value="SVD12693.1"/>
    <property type="molecule type" value="Genomic_DNA"/>
</dbReference>
<evidence type="ECO:0000313" key="1">
    <source>
        <dbReference type="EMBL" id="SVD12693.1"/>
    </source>
</evidence>
<gene>
    <name evidence="1" type="ORF">METZ01_LOCUS365547</name>
</gene>
<accession>A0A382SSB7</accession>
<feature type="non-terminal residue" evidence="1">
    <location>
        <position position="54"/>
    </location>
</feature>